<accession>A0ABP8G3G5</accession>
<name>A0ABP8G3G5_9ACTN</name>
<feature type="region of interest" description="Disordered" evidence="1">
    <location>
        <begin position="1"/>
        <end position="39"/>
    </location>
</feature>
<sequence length="64" mass="6731">MPESESPPLTTRRTAPPPSGNADFADLRNADVPRSPTGRRGAQIMTMIVLTGVLSQLSVGSARP</sequence>
<comment type="caution">
    <text evidence="2">The sequence shown here is derived from an EMBL/GenBank/DDBJ whole genome shotgun (WGS) entry which is preliminary data.</text>
</comment>
<evidence type="ECO:0000313" key="3">
    <source>
        <dbReference type="Proteomes" id="UP001501115"/>
    </source>
</evidence>
<dbReference type="Proteomes" id="UP001501115">
    <property type="component" value="Unassembled WGS sequence"/>
</dbReference>
<evidence type="ECO:0008006" key="4">
    <source>
        <dbReference type="Google" id="ProtNLM"/>
    </source>
</evidence>
<protein>
    <recommendedName>
        <fullName evidence="4">MFS transporter</fullName>
    </recommendedName>
</protein>
<dbReference type="EMBL" id="BAABET010000005">
    <property type="protein sequence ID" value="GAA4316682.1"/>
    <property type="molecule type" value="Genomic_DNA"/>
</dbReference>
<proteinExistence type="predicted"/>
<organism evidence="2 3">
    <name type="scientific">Streptomyces venetus</name>
    <dbReference type="NCBI Taxonomy" id="1701086"/>
    <lineage>
        <taxon>Bacteria</taxon>
        <taxon>Bacillati</taxon>
        <taxon>Actinomycetota</taxon>
        <taxon>Actinomycetes</taxon>
        <taxon>Kitasatosporales</taxon>
        <taxon>Streptomycetaceae</taxon>
        <taxon>Streptomyces</taxon>
    </lineage>
</organism>
<evidence type="ECO:0000256" key="1">
    <source>
        <dbReference type="SAM" id="MobiDB-lite"/>
    </source>
</evidence>
<evidence type="ECO:0000313" key="2">
    <source>
        <dbReference type="EMBL" id="GAA4316682.1"/>
    </source>
</evidence>
<keyword evidence="3" id="KW-1185">Reference proteome</keyword>
<reference evidence="3" key="1">
    <citation type="journal article" date="2019" name="Int. J. Syst. Evol. Microbiol.">
        <title>The Global Catalogue of Microorganisms (GCM) 10K type strain sequencing project: providing services to taxonomists for standard genome sequencing and annotation.</title>
        <authorList>
            <consortium name="The Broad Institute Genomics Platform"/>
            <consortium name="The Broad Institute Genome Sequencing Center for Infectious Disease"/>
            <person name="Wu L."/>
            <person name="Ma J."/>
        </authorList>
    </citation>
    <scope>NUCLEOTIDE SEQUENCE [LARGE SCALE GENOMIC DNA]</scope>
    <source>
        <strain evidence="3">JCM 31290</strain>
    </source>
</reference>
<gene>
    <name evidence="2" type="ORF">GCM10023086_39270</name>
</gene>